<evidence type="ECO:0000256" key="1">
    <source>
        <dbReference type="SAM" id="MobiDB-lite"/>
    </source>
</evidence>
<dbReference type="EMBL" id="GAIX01006194">
    <property type="protein sequence ID" value="JAA86366.1"/>
    <property type="molecule type" value="Transcribed_RNA"/>
</dbReference>
<feature type="non-terminal residue" evidence="2">
    <location>
        <position position="82"/>
    </location>
</feature>
<sequence length="82" mass="9210">MRRRDGISQKDASLLLSSAAETRQRADDSLRPRIQAITIHYNVTPTTPAPTRASEPLLAVGTRDRPRRLHCDTPPRCARPPR</sequence>
<evidence type="ECO:0000313" key="2">
    <source>
        <dbReference type="EMBL" id="JAA86366.1"/>
    </source>
</evidence>
<accession>S4P432</accession>
<feature type="region of interest" description="Disordered" evidence="1">
    <location>
        <begin position="42"/>
        <end position="82"/>
    </location>
</feature>
<reference evidence="2" key="2">
    <citation type="submission" date="2013-05" db="EMBL/GenBank/DDBJ databases">
        <authorList>
            <person name="Carter J.-M."/>
            <person name="Baker S.C."/>
            <person name="Pink R."/>
            <person name="Carter D.R.F."/>
            <person name="Collins A."/>
            <person name="Tomlin J."/>
            <person name="Gibbs M."/>
            <person name="Breuker C.J."/>
        </authorList>
    </citation>
    <scope>NUCLEOTIDE SEQUENCE</scope>
    <source>
        <tissue evidence="2">Ovary</tissue>
    </source>
</reference>
<proteinExistence type="predicted"/>
<protein>
    <submittedName>
        <fullName evidence="2">Uncharacterized protein</fullName>
    </submittedName>
</protein>
<reference evidence="2" key="1">
    <citation type="journal article" date="2013" name="BMC Genomics">
        <title>Unscrambling butterfly oogenesis.</title>
        <authorList>
            <person name="Carter J.M."/>
            <person name="Baker S.C."/>
            <person name="Pink R."/>
            <person name="Carter D.R."/>
            <person name="Collins A."/>
            <person name="Tomlin J."/>
            <person name="Gibbs M."/>
            <person name="Breuker C.J."/>
        </authorList>
    </citation>
    <scope>NUCLEOTIDE SEQUENCE</scope>
    <source>
        <tissue evidence="2">Ovary</tissue>
    </source>
</reference>
<dbReference type="AlphaFoldDB" id="S4P432"/>
<name>S4P432_9NEOP</name>
<organism evidence="2">
    <name type="scientific">Pararge aegeria</name>
    <name type="common">speckled wood butterfly</name>
    <dbReference type="NCBI Taxonomy" id="116150"/>
    <lineage>
        <taxon>Eukaryota</taxon>
        <taxon>Metazoa</taxon>
        <taxon>Ecdysozoa</taxon>
        <taxon>Arthropoda</taxon>
        <taxon>Hexapoda</taxon>
        <taxon>Insecta</taxon>
        <taxon>Pterygota</taxon>
        <taxon>Neoptera</taxon>
        <taxon>Endopterygota</taxon>
        <taxon>Lepidoptera</taxon>
        <taxon>Glossata</taxon>
        <taxon>Ditrysia</taxon>
        <taxon>Papilionoidea</taxon>
        <taxon>Nymphalidae</taxon>
        <taxon>Satyrinae</taxon>
        <taxon>Satyrini</taxon>
        <taxon>Parargina</taxon>
        <taxon>Pararge</taxon>
    </lineage>
</organism>